<accession>A0A438N9B3</accession>
<organism evidence="5 6">
    <name type="scientific">Exophiala mesophila</name>
    <name type="common">Black yeast-like fungus</name>
    <dbReference type="NCBI Taxonomy" id="212818"/>
    <lineage>
        <taxon>Eukaryota</taxon>
        <taxon>Fungi</taxon>
        <taxon>Dikarya</taxon>
        <taxon>Ascomycota</taxon>
        <taxon>Pezizomycotina</taxon>
        <taxon>Eurotiomycetes</taxon>
        <taxon>Chaetothyriomycetidae</taxon>
        <taxon>Chaetothyriales</taxon>
        <taxon>Herpotrichiellaceae</taxon>
        <taxon>Exophiala</taxon>
    </lineage>
</organism>
<dbReference type="Pfam" id="PF03403">
    <property type="entry name" value="PAF-AH_p_II"/>
    <property type="match status" value="1"/>
</dbReference>
<comment type="caution">
    <text evidence="5">The sequence shown here is derived from an EMBL/GenBank/DDBJ whole genome shotgun (WGS) entry which is preliminary data.</text>
</comment>
<evidence type="ECO:0000256" key="1">
    <source>
        <dbReference type="ARBA" id="ARBA00013201"/>
    </source>
</evidence>
<dbReference type="GO" id="GO:0016042">
    <property type="term" value="P:lipid catabolic process"/>
    <property type="evidence" value="ECO:0007669"/>
    <property type="project" value="UniProtKB-KW"/>
</dbReference>
<dbReference type="Gene3D" id="3.40.50.1820">
    <property type="entry name" value="alpha/beta hydrolase"/>
    <property type="match status" value="1"/>
</dbReference>
<dbReference type="PANTHER" id="PTHR10272:SF14">
    <property type="entry name" value="PAF ACETYLHYDROLASE FAMILY PROTEIN"/>
    <property type="match status" value="1"/>
</dbReference>
<keyword evidence="3" id="KW-0442">Lipid degradation</keyword>
<dbReference type="SUPFAM" id="SSF53474">
    <property type="entry name" value="alpha/beta-Hydrolases"/>
    <property type="match status" value="1"/>
</dbReference>
<dbReference type="OrthoDB" id="4121132at2759"/>
<dbReference type="EMBL" id="NAJM01000013">
    <property type="protein sequence ID" value="RVX72363.1"/>
    <property type="molecule type" value="Genomic_DNA"/>
</dbReference>
<keyword evidence="2" id="KW-0378">Hydrolase</keyword>
<evidence type="ECO:0000313" key="5">
    <source>
        <dbReference type="EMBL" id="RVX72363.1"/>
    </source>
</evidence>
<dbReference type="AlphaFoldDB" id="A0A438N9B3"/>
<keyword evidence="4" id="KW-0443">Lipid metabolism</keyword>
<evidence type="ECO:0000256" key="3">
    <source>
        <dbReference type="ARBA" id="ARBA00022963"/>
    </source>
</evidence>
<evidence type="ECO:0000256" key="4">
    <source>
        <dbReference type="ARBA" id="ARBA00023098"/>
    </source>
</evidence>
<proteinExistence type="predicted"/>
<dbReference type="InterPro" id="IPR029058">
    <property type="entry name" value="AB_hydrolase_fold"/>
</dbReference>
<gene>
    <name evidence="5" type="ORF">B0A52_04568</name>
</gene>
<dbReference type="PANTHER" id="PTHR10272">
    <property type="entry name" value="PLATELET-ACTIVATING FACTOR ACETYLHYDROLASE"/>
    <property type="match status" value="1"/>
</dbReference>
<dbReference type="GO" id="GO:0003847">
    <property type="term" value="F:1-alkyl-2-acetylglycerophosphocholine esterase activity"/>
    <property type="evidence" value="ECO:0007669"/>
    <property type="project" value="UniProtKB-EC"/>
</dbReference>
<evidence type="ECO:0000256" key="2">
    <source>
        <dbReference type="ARBA" id="ARBA00022801"/>
    </source>
</evidence>
<protein>
    <recommendedName>
        <fullName evidence="1">1-alkyl-2-acetylglycerophosphocholine esterase</fullName>
        <ecNumber evidence="1">3.1.1.47</ecNumber>
    </recommendedName>
</protein>
<sequence>MVEYPDSTYVEYTKNYTFSNDVLTFLAPRVEDMSSVLKIVTNRTLSQQIGLPELNTERIAVFGHSLGGATAVGALLAEPRLEAACNIDGGLWGEEITTNNSRPFMLITAADHPDSDTSWWENWPYQLGRKWHLDIEGAAHNTFTDFSILYKLLGTNMTDPAVEAVMGTIDPIRVFTILRDYIGAFFFDILAGKDDDLLKGPSPDYPDVTFRNMSSGGNQ</sequence>
<name>A0A438N9B3_EXOME</name>
<reference evidence="5 6" key="1">
    <citation type="submission" date="2017-03" db="EMBL/GenBank/DDBJ databases">
        <title>Genomes of endolithic fungi from Antarctica.</title>
        <authorList>
            <person name="Coleine C."/>
            <person name="Masonjones S."/>
            <person name="Stajich J.E."/>
        </authorList>
    </citation>
    <scope>NUCLEOTIDE SEQUENCE [LARGE SCALE GENOMIC DNA]</scope>
    <source>
        <strain evidence="5 6">CCFEE 6314</strain>
    </source>
</reference>
<dbReference type="Proteomes" id="UP000288859">
    <property type="component" value="Unassembled WGS sequence"/>
</dbReference>
<dbReference type="EC" id="3.1.1.47" evidence="1"/>
<evidence type="ECO:0000313" key="6">
    <source>
        <dbReference type="Proteomes" id="UP000288859"/>
    </source>
</evidence>